<reference evidence="2" key="1">
    <citation type="submission" date="2018-07" db="EMBL/GenBank/DDBJ databases">
        <title>Comparative genomics of catfishes provides insights into carnivory and benthic adaptation.</title>
        <authorList>
            <person name="Zhang Y."/>
            <person name="Wang D."/>
            <person name="Peng Z."/>
            <person name="Zheng S."/>
            <person name="Shao F."/>
            <person name="Tao W."/>
        </authorList>
    </citation>
    <scope>NUCLEOTIDE SEQUENCE</scope>
    <source>
        <strain evidence="2">Chongqing</strain>
    </source>
</reference>
<dbReference type="Gene3D" id="3.10.100.10">
    <property type="entry name" value="Mannose-Binding Protein A, subunit A"/>
    <property type="match status" value="2"/>
</dbReference>
<dbReference type="AlphaFoldDB" id="A0AAD5FI94"/>
<protein>
    <submittedName>
        <fullName evidence="2">Lymphocyte antigen 75-like</fullName>
    </submittedName>
</protein>
<dbReference type="InterPro" id="IPR016186">
    <property type="entry name" value="C-type_lectin-like/link_sf"/>
</dbReference>
<dbReference type="PROSITE" id="PS50041">
    <property type="entry name" value="C_TYPE_LECTIN_2"/>
    <property type="match status" value="2"/>
</dbReference>
<dbReference type="SUPFAM" id="SSF56436">
    <property type="entry name" value="C-type lectin-like"/>
    <property type="match status" value="2"/>
</dbReference>
<dbReference type="EMBL" id="MU551697">
    <property type="protein sequence ID" value="KAI5617771.1"/>
    <property type="molecule type" value="Genomic_DNA"/>
</dbReference>
<feature type="domain" description="C-type lectin" evidence="1">
    <location>
        <begin position="133"/>
        <end position="245"/>
    </location>
</feature>
<dbReference type="Pfam" id="PF00059">
    <property type="entry name" value="Lectin_C"/>
    <property type="match status" value="2"/>
</dbReference>
<dbReference type="PANTHER" id="PTHR45784:SF8">
    <property type="entry name" value="C-TYPE MANNOSE RECEPTOR 2-RELATED"/>
    <property type="match status" value="1"/>
</dbReference>
<proteinExistence type="predicted"/>
<dbReference type="InterPro" id="IPR016187">
    <property type="entry name" value="CTDL_fold"/>
</dbReference>
<name>A0AAD5FI94_SILAS</name>
<evidence type="ECO:0000259" key="1">
    <source>
        <dbReference type="PROSITE" id="PS50041"/>
    </source>
</evidence>
<organism evidence="2 3">
    <name type="scientific">Silurus asotus</name>
    <name type="common">Amur catfish</name>
    <name type="synonym">Parasilurus asotus</name>
    <dbReference type="NCBI Taxonomy" id="30991"/>
    <lineage>
        <taxon>Eukaryota</taxon>
        <taxon>Metazoa</taxon>
        <taxon>Chordata</taxon>
        <taxon>Craniata</taxon>
        <taxon>Vertebrata</taxon>
        <taxon>Euteleostomi</taxon>
        <taxon>Actinopterygii</taxon>
        <taxon>Neopterygii</taxon>
        <taxon>Teleostei</taxon>
        <taxon>Ostariophysi</taxon>
        <taxon>Siluriformes</taxon>
        <taxon>Siluridae</taxon>
        <taxon>Silurus</taxon>
    </lineage>
</organism>
<dbReference type="InterPro" id="IPR001304">
    <property type="entry name" value="C-type_lectin-like"/>
</dbReference>
<dbReference type="Proteomes" id="UP001205998">
    <property type="component" value="Unassembled WGS sequence"/>
</dbReference>
<evidence type="ECO:0000313" key="3">
    <source>
        <dbReference type="Proteomes" id="UP001205998"/>
    </source>
</evidence>
<dbReference type="SMART" id="SM00034">
    <property type="entry name" value="CLECT"/>
    <property type="match status" value="2"/>
</dbReference>
<comment type="caution">
    <text evidence="2">The sequence shown here is derived from an EMBL/GenBank/DDBJ whole genome shotgun (WGS) entry which is preliminary data.</text>
</comment>
<dbReference type="PANTHER" id="PTHR45784">
    <property type="entry name" value="C-TYPE LECTIN DOMAIN FAMILY 20 MEMBER A-RELATED"/>
    <property type="match status" value="1"/>
</dbReference>
<sequence>MKSAQVLLLLAGLTGSTTCLLLRKYIFVSIPSSWNDAQTYCREHYIDISTIDSVEELNQYKMDIADNVVNRSWIGLSKRPDERNFVQWSDGSVFGFASWLTGQPDGPTSQHCATIVNAFFADFFCTNILPFICYIWEPSLIMVQEMKTWHEALVYCRTQYTDLISLNTERDLLAVNNMVGKFDNVSVWIGLNFLDGSWFWVNNETLSNPVLLPSCPIKPLHCGAKPGVSVLENKGCMEKMNFICYHTQGYVKFKNHMH</sequence>
<gene>
    <name evidence="2" type="ORF">C0J50_22360</name>
</gene>
<keyword evidence="3" id="KW-1185">Reference proteome</keyword>
<accession>A0AAD5FI94</accession>
<feature type="domain" description="C-type lectin" evidence="1">
    <location>
        <begin position="25"/>
        <end position="134"/>
    </location>
</feature>
<evidence type="ECO:0000313" key="2">
    <source>
        <dbReference type="EMBL" id="KAI5617771.1"/>
    </source>
</evidence>